<evidence type="ECO:0000313" key="3">
    <source>
        <dbReference type="Proteomes" id="UP000222840"/>
    </source>
</evidence>
<gene>
    <name evidence="2" type="ORF">fHeYen901_22</name>
</gene>
<proteinExistence type="predicted"/>
<dbReference type="Pfam" id="PF16473">
    <property type="entry name" value="Rv2179c-like"/>
    <property type="match status" value="1"/>
</dbReference>
<organism evidence="2 3">
    <name type="scientific">Yersinia phage fHe-Yen9-01</name>
    <dbReference type="NCBI Taxonomy" id="1965363"/>
    <lineage>
        <taxon>Viruses</taxon>
        <taxon>Duplodnaviria</taxon>
        <taxon>Heunggongvirae</taxon>
        <taxon>Uroviricota</taxon>
        <taxon>Caudoviricetes</taxon>
        <taxon>Pantevenvirales</taxon>
        <taxon>Straboviridae</taxon>
        <taxon>Tevenvirinae</taxon>
        <taxon>Tegunavirus</taxon>
        <taxon>Tegunavirus fheyen901</taxon>
    </lineage>
</organism>
<protein>
    <recommendedName>
        <fullName evidence="1">3'-5' exoribonuclease Rv2179c-like domain-containing protein</fullName>
    </recommendedName>
</protein>
<dbReference type="InterPro" id="IPR033390">
    <property type="entry name" value="Rv2179c-like"/>
</dbReference>
<feature type="domain" description="3'-5' exoribonuclease Rv2179c-like" evidence="1">
    <location>
        <begin position="3"/>
        <end position="191"/>
    </location>
</feature>
<reference evidence="2 3" key="1">
    <citation type="submission" date="2017-02" db="EMBL/GenBank/DDBJ databases">
        <title>Characterization and complete genome sequence of Yersinia bacteriophage, fHe-Yen9-01.</title>
        <authorList>
            <person name="Jun J.W."/>
            <person name="Wicklund A."/>
            <person name="Skurnik M."/>
        </authorList>
    </citation>
    <scope>NUCLEOTIDE SEQUENCE [LARGE SCALE GENOMIC DNA]</scope>
</reference>
<sequence>MNDFLLDFETFGSTSNAAVVDLSGIPFNPDPTQLESFSELIARGKRVKFSLSSQRGKRLFSSGTIDWWKSQSAEARLNLSPTEADLDVVTGIKEFLQHLKDHGVDSWKSLGWCRGMSFDFPILTDLVREIEREKGVAEKDIDVFALEPVKFWNQRDIRTAIEAYSMVRGQTTTPLPNGTLTGFIAHDSIHDCAKDILMLKYAQRYALGIEDCPEAEDADPLSLAKPR</sequence>
<dbReference type="Proteomes" id="UP000222840">
    <property type="component" value="Segment"/>
</dbReference>
<dbReference type="EMBL" id="KY593455">
    <property type="protein sequence ID" value="ARB05795.1"/>
    <property type="molecule type" value="Genomic_DNA"/>
</dbReference>
<evidence type="ECO:0000313" key="2">
    <source>
        <dbReference type="EMBL" id="ARB05795.1"/>
    </source>
</evidence>
<accession>A0A1V0DXC4</accession>
<name>A0A1V0DXC4_9CAUD</name>
<keyword evidence="3" id="KW-1185">Reference proteome</keyword>
<evidence type="ECO:0000259" key="1">
    <source>
        <dbReference type="Pfam" id="PF16473"/>
    </source>
</evidence>